<feature type="transmembrane region" description="Helical" evidence="1">
    <location>
        <begin position="46"/>
        <end position="65"/>
    </location>
</feature>
<accession>A0ABV4CIF6</accession>
<comment type="caution">
    <text evidence="2">The sequence shown here is derived from an EMBL/GenBank/DDBJ whole genome shotgun (WGS) entry which is preliminary data.</text>
</comment>
<evidence type="ECO:0000313" key="3">
    <source>
        <dbReference type="Proteomes" id="UP001564626"/>
    </source>
</evidence>
<keyword evidence="3" id="KW-1185">Reference proteome</keyword>
<organism evidence="2 3">
    <name type="scientific">Saccharopolyspora cebuensis</name>
    <dbReference type="NCBI Taxonomy" id="418759"/>
    <lineage>
        <taxon>Bacteria</taxon>
        <taxon>Bacillati</taxon>
        <taxon>Actinomycetota</taxon>
        <taxon>Actinomycetes</taxon>
        <taxon>Pseudonocardiales</taxon>
        <taxon>Pseudonocardiaceae</taxon>
        <taxon>Saccharopolyspora</taxon>
    </lineage>
</organism>
<gene>
    <name evidence="2" type="ORF">AB8O55_15650</name>
</gene>
<keyword evidence="1" id="KW-1133">Transmembrane helix</keyword>
<feature type="transmembrane region" description="Helical" evidence="1">
    <location>
        <begin position="12"/>
        <end position="34"/>
    </location>
</feature>
<evidence type="ECO:0000256" key="1">
    <source>
        <dbReference type="SAM" id="Phobius"/>
    </source>
</evidence>
<protein>
    <submittedName>
        <fullName evidence="2">M48 family metallopeptidase</fullName>
    </submittedName>
</protein>
<keyword evidence="1" id="KW-0472">Membrane</keyword>
<sequence length="655" mass="69687">MRGPWRAAVALALHLGFFAVPIALVLGLLAIALYTFRYDRGSGLEAALAALVVGAVFAIGLRAVLSTRVDPRGVALRRDEQPQLWKLVSSIADAAGAEPPDEIRVTSEPGIAIVEDTALLGLRTRGRYLEIGMPLLAALTISELRALLAREIGMLGGSGTAVTARRCARTVERTVASLTSGPVKWLFGGYARAYTAVAAPVSFQLEPGADRLAVRVAGKRAAITALRKRVAIELGWRDYAEEFLSMATTVGHTPDVILGFRAFMDHPARKPALAERAKQAIAEGTDRTDGGPPTRDRIAAMKQLKSADRELDDRPAFGALREPRTSVPALEDELVVEGLGARLPWPELVRLAGAAQAAQQAAQLSSAIEQSGLQIDPAIGGVLAAIHRGQARDLINPALNPGLDPERLDQAAEDMLVELLGGAVVDALVCARRAHHELDWGGPPLVRLAAGGQPLDPDRLVRPAVADPRLIPGLHRTLVDLGVPLNHLRPPEAEPEPALSGIISPVQVSGTGYELLVTDRGLVLLPSQASSTKRLLSGALARLRKAEYEQLDELAATPVAELRDQPGAHWVDTRDVATARLVQLRAGWTLRLEMYLDEYAVSALPAEIVADEEGVAEVELSSTGDAMEHGDPYGGIGELMGARMIVEDTTSGANE</sequence>
<dbReference type="Proteomes" id="UP001564626">
    <property type="component" value="Unassembled WGS sequence"/>
</dbReference>
<evidence type="ECO:0000313" key="2">
    <source>
        <dbReference type="EMBL" id="MEY8040843.1"/>
    </source>
</evidence>
<name>A0ABV4CIF6_9PSEU</name>
<dbReference type="EMBL" id="JBGEHV010000027">
    <property type="protein sequence ID" value="MEY8040843.1"/>
    <property type="molecule type" value="Genomic_DNA"/>
</dbReference>
<keyword evidence="1" id="KW-0812">Transmembrane</keyword>
<dbReference type="CDD" id="cd07328">
    <property type="entry name" value="M48_Ste24p_like"/>
    <property type="match status" value="1"/>
</dbReference>
<reference evidence="2 3" key="1">
    <citation type="submission" date="2024-08" db="EMBL/GenBank/DDBJ databases">
        <title>Genome mining of Saccharopolyspora cebuensis PGLac3 from Nigerian medicinal plant.</title>
        <authorList>
            <person name="Ezeobiora C.E."/>
            <person name="Igbokwe N.H."/>
            <person name="Amin D.H."/>
            <person name="Mendie U.E."/>
        </authorList>
    </citation>
    <scope>NUCLEOTIDE SEQUENCE [LARGE SCALE GENOMIC DNA]</scope>
    <source>
        <strain evidence="2 3">PGLac3</strain>
    </source>
</reference>
<dbReference type="RefSeq" id="WP_345368160.1">
    <property type="nucleotide sequence ID" value="NZ_BAABII010000026.1"/>
</dbReference>
<proteinExistence type="predicted"/>